<evidence type="ECO:0000313" key="2">
    <source>
        <dbReference type="EMBL" id="KAH7052277.1"/>
    </source>
</evidence>
<comment type="caution">
    <text evidence="2">The sequence shown here is derived from an EMBL/GenBank/DDBJ whole genome shotgun (WGS) entry which is preliminary data.</text>
</comment>
<dbReference type="EMBL" id="JAGTJR010000011">
    <property type="protein sequence ID" value="KAH7052277.1"/>
    <property type="molecule type" value="Genomic_DNA"/>
</dbReference>
<reference evidence="2 3" key="1">
    <citation type="journal article" date="2021" name="Nat. Commun.">
        <title>Genetic determinants of endophytism in the Arabidopsis root mycobiome.</title>
        <authorList>
            <person name="Mesny F."/>
            <person name="Miyauchi S."/>
            <person name="Thiergart T."/>
            <person name="Pickel B."/>
            <person name="Atanasova L."/>
            <person name="Karlsson M."/>
            <person name="Huettel B."/>
            <person name="Barry K.W."/>
            <person name="Haridas S."/>
            <person name="Chen C."/>
            <person name="Bauer D."/>
            <person name="Andreopoulos W."/>
            <person name="Pangilinan J."/>
            <person name="LaButti K."/>
            <person name="Riley R."/>
            <person name="Lipzen A."/>
            <person name="Clum A."/>
            <person name="Drula E."/>
            <person name="Henrissat B."/>
            <person name="Kohler A."/>
            <person name="Grigoriev I.V."/>
            <person name="Martin F.M."/>
            <person name="Hacquard S."/>
        </authorList>
    </citation>
    <scope>NUCLEOTIDE SEQUENCE [LARGE SCALE GENOMIC DNA]</scope>
    <source>
        <strain evidence="2 3">MPI-SDFR-AT-0080</strain>
    </source>
</reference>
<proteinExistence type="predicted"/>
<sequence>MLQSRQRAPSWSGTRAETNMDVTNAQQWLAGLPPHFVLPKNQRVLPHYFPPQLAPRHFETRAVMNSADWNVRPQHAHPHRADFNRVQGVFKFEGDVAFNDANPLGDAGVSNLFPSGSQQNSWTVESSQLASQPIADTLPSNGQANGLSNRWPTRQSSITSQSSRASHQSNATHFRTRTWPLPLTESSSFDALQPSTAASGFTEPNLNQYSVTVVPSMMTSSFSSTADQAFDASTTNNLSCASATRAHSPIVAPQTLHDGSWDFFDPMNQYPDISSQSFGPAQPSWDPNFSRLSSLATAPPQPGAMTQATHLPIQTQVCDSLHDISTNSVSPTWPEWQTYGDSGFSSESESASPISPTVRADARVGFGNHSFCGSLDSSSMPMPALTYSQASPASDWEDISSSYPGEQRHASRAKLSQRSLRSHTQHSGRFAMLPSQTETTAEWGPSLPPPPKDDGYTRVSGKRVKKDDLLVRWKNAGMSYRQIREKGGFTEAESTLRGRFRTLTKCREERVRKPLWTAKDVQLLREGVKMLMAASLYPGTDAAEMDVDEMEIDANKVPWKKVAEYIYNNDGSYHFGNATCKKQWLKIQGMQ</sequence>
<feature type="compositionally biased region" description="Low complexity" evidence="1">
    <location>
        <begin position="155"/>
        <end position="169"/>
    </location>
</feature>
<evidence type="ECO:0000313" key="3">
    <source>
        <dbReference type="Proteomes" id="UP000774617"/>
    </source>
</evidence>
<feature type="region of interest" description="Disordered" evidence="1">
    <location>
        <begin position="134"/>
        <end position="173"/>
    </location>
</feature>
<dbReference type="Proteomes" id="UP000774617">
    <property type="component" value="Unassembled WGS sequence"/>
</dbReference>
<feature type="compositionally biased region" description="Polar residues" evidence="1">
    <location>
        <begin position="138"/>
        <end position="154"/>
    </location>
</feature>
<evidence type="ECO:0008006" key="4">
    <source>
        <dbReference type="Google" id="ProtNLM"/>
    </source>
</evidence>
<organism evidence="2 3">
    <name type="scientific">Macrophomina phaseolina</name>
    <dbReference type="NCBI Taxonomy" id="35725"/>
    <lineage>
        <taxon>Eukaryota</taxon>
        <taxon>Fungi</taxon>
        <taxon>Dikarya</taxon>
        <taxon>Ascomycota</taxon>
        <taxon>Pezizomycotina</taxon>
        <taxon>Dothideomycetes</taxon>
        <taxon>Dothideomycetes incertae sedis</taxon>
        <taxon>Botryosphaeriales</taxon>
        <taxon>Botryosphaeriaceae</taxon>
        <taxon>Macrophomina</taxon>
    </lineage>
</organism>
<gene>
    <name evidence="2" type="ORF">B0J12DRAFT_661138</name>
</gene>
<evidence type="ECO:0000256" key="1">
    <source>
        <dbReference type="SAM" id="MobiDB-lite"/>
    </source>
</evidence>
<accession>A0ABQ8GD69</accession>
<protein>
    <recommendedName>
        <fullName evidence="4">Myb-like domain-containing protein</fullName>
    </recommendedName>
</protein>
<keyword evidence="3" id="KW-1185">Reference proteome</keyword>
<name>A0ABQ8GD69_9PEZI</name>
<feature type="region of interest" description="Disordered" evidence="1">
    <location>
        <begin position="390"/>
        <end position="461"/>
    </location>
</feature>